<protein>
    <recommendedName>
        <fullName evidence="1">Integrase catalytic domain-containing protein</fullName>
    </recommendedName>
</protein>
<dbReference type="InterPro" id="IPR012337">
    <property type="entry name" value="RNaseH-like_sf"/>
</dbReference>
<dbReference type="Gene3D" id="3.30.420.10">
    <property type="entry name" value="Ribonuclease H-like superfamily/Ribonuclease H"/>
    <property type="match status" value="1"/>
</dbReference>
<organism evidence="2">
    <name type="scientific">Sesamum radiatum</name>
    <name type="common">Black benniseed</name>
    <dbReference type="NCBI Taxonomy" id="300843"/>
    <lineage>
        <taxon>Eukaryota</taxon>
        <taxon>Viridiplantae</taxon>
        <taxon>Streptophyta</taxon>
        <taxon>Embryophyta</taxon>
        <taxon>Tracheophyta</taxon>
        <taxon>Spermatophyta</taxon>
        <taxon>Magnoliopsida</taxon>
        <taxon>eudicotyledons</taxon>
        <taxon>Gunneridae</taxon>
        <taxon>Pentapetalae</taxon>
        <taxon>asterids</taxon>
        <taxon>lamiids</taxon>
        <taxon>Lamiales</taxon>
        <taxon>Pedaliaceae</taxon>
        <taxon>Sesamum</taxon>
    </lineage>
</organism>
<dbReference type="GO" id="GO:0003676">
    <property type="term" value="F:nucleic acid binding"/>
    <property type="evidence" value="ECO:0007669"/>
    <property type="project" value="InterPro"/>
</dbReference>
<dbReference type="InterPro" id="IPR001584">
    <property type="entry name" value="Integrase_cat-core"/>
</dbReference>
<dbReference type="SUPFAM" id="SSF53098">
    <property type="entry name" value="Ribonuclease H-like"/>
    <property type="match status" value="1"/>
</dbReference>
<dbReference type="AlphaFoldDB" id="A0AAW2QHP7"/>
<evidence type="ECO:0000259" key="1">
    <source>
        <dbReference type="PROSITE" id="PS50994"/>
    </source>
</evidence>
<gene>
    <name evidence="2" type="ORF">Sradi_3634000</name>
</gene>
<proteinExistence type="predicted"/>
<dbReference type="Pfam" id="PF00665">
    <property type="entry name" value="rve"/>
    <property type="match status" value="1"/>
</dbReference>
<name>A0AAW2QHP7_SESRA</name>
<dbReference type="InterPro" id="IPR036397">
    <property type="entry name" value="RNaseH_sf"/>
</dbReference>
<accession>A0AAW2QHP7</accession>
<dbReference type="PROSITE" id="PS50994">
    <property type="entry name" value="INTEGRASE"/>
    <property type="match status" value="1"/>
</dbReference>
<reference evidence="2" key="2">
    <citation type="journal article" date="2024" name="Plant">
        <title>Genomic evolution and insights into agronomic trait innovations of Sesamum species.</title>
        <authorList>
            <person name="Miao H."/>
            <person name="Wang L."/>
            <person name="Qu L."/>
            <person name="Liu H."/>
            <person name="Sun Y."/>
            <person name="Le M."/>
            <person name="Wang Q."/>
            <person name="Wei S."/>
            <person name="Zheng Y."/>
            <person name="Lin W."/>
            <person name="Duan Y."/>
            <person name="Cao H."/>
            <person name="Xiong S."/>
            <person name="Wang X."/>
            <person name="Wei L."/>
            <person name="Li C."/>
            <person name="Ma Q."/>
            <person name="Ju M."/>
            <person name="Zhao R."/>
            <person name="Li G."/>
            <person name="Mu C."/>
            <person name="Tian Q."/>
            <person name="Mei H."/>
            <person name="Zhang T."/>
            <person name="Gao T."/>
            <person name="Zhang H."/>
        </authorList>
    </citation>
    <scope>NUCLEOTIDE SEQUENCE</scope>
    <source>
        <strain evidence="2">G02</strain>
    </source>
</reference>
<dbReference type="PANTHER" id="PTHR48475">
    <property type="entry name" value="RIBONUCLEASE H"/>
    <property type="match status" value="1"/>
</dbReference>
<evidence type="ECO:0000313" key="2">
    <source>
        <dbReference type="EMBL" id="KAL0367439.1"/>
    </source>
</evidence>
<reference evidence="2" key="1">
    <citation type="submission" date="2020-06" db="EMBL/GenBank/DDBJ databases">
        <authorList>
            <person name="Li T."/>
            <person name="Hu X."/>
            <person name="Zhang T."/>
            <person name="Song X."/>
            <person name="Zhang H."/>
            <person name="Dai N."/>
            <person name="Sheng W."/>
            <person name="Hou X."/>
            <person name="Wei L."/>
        </authorList>
    </citation>
    <scope>NUCLEOTIDE SEQUENCE</scope>
    <source>
        <strain evidence="2">G02</strain>
        <tissue evidence="2">Leaf</tissue>
    </source>
</reference>
<dbReference type="EMBL" id="JACGWJ010000015">
    <property type="protein sequence ID" value="KAL0367439.1"/>
    <property type="molecule type" value="Genomic_DNA"/>
</dbReference>
<comment type="caution">
    <text evidence="2">The sequence shown here is derived from an EMBL/GenBank/DDBJ whole genome shotgun (WGS) entry which is preliminary data.</text>
</comment>
<sequence>MTRMPQEKAPEEGPWFLHLDGPSTTQGSGAGIVITFPHGEDMGFAIKFDFRASNNEVDVQAIALSNNDWRTPLIQWLDDEQLPRDMWEATKWGMDIVGQFPLASGQRKFLLVAIDYFTKWVEAERLTRIIERDVMKFIWKNIICHFGLPREIIFNNERQFQGRRMQEWCKELHIKQKFTWVSHPQANGQVEVTNHILVQGIKKRFDKVGGNWVEELVSVLWSCRTTPKGSTGESPFTLVYGTKAIIPDELEMPSHRVLHFSKEDNTKLLREHLELIEELREKAFIWT</sequence>
<dbReference type="GO" id="GO:0015074">
    <property type="term" value="P:DNA integration"/>
    <property type="evidence" value="ECO:0007669"/>
    <property type="project" value="InterPro"/>
</dbReference>
<dbReference type="PANTHER" id="PTHR48475:SF2">
    <property type="entry name" value="RIBONUCLEASE H"/>
    <property type="match status" value="1"/>
</dbReference>
<feature type="domain" description="Integrase catalytic" evidence="1">
    <location>
        <begin position="79"/>
        <end position="243"/>
    </location>
</feature>